<dbReference type="HOGENOM" id="CLU_879692_0_0_0"/>
<dbReference type="InParanoid" id="Q02BL6"/>
<feature type="transmembrane region" description="Helical" evidence="1">
    <location>
        <begin position="7"/>
        <end position="28"/>
    </location>
</feature>
<feature type="transmembrane region" description="Helical" evidence="1">
    <location>
        <begin position="186"/>
        <end position="206"/>
    </location>
</feature>
<dbReference type="KEGG" id="sus:Acid_0542"/>
<sequence length="316" mass="34889">MHPIIRIWLVAAALAGIWVVGRVVWPLVATNLNARRSWTRTTGEVRAMNGAVEFEIGQEPSSSRAFAEVNHTWGLNLFEKVELFVDPSDPVRVKPAGFVQMWLTPAEMAGLLLLLLAAAWMAAFLGSGAQDAQLHGQWAFSTSPGPLENGVILHSPARQWKIVIGWSVLGLAMVVLAALSKGGNPAVRLFYMMLGGTFATALWVFAAHTKSLEVSANGQGLRMTSVLGWRDVPWEMVHGVEMQEIFTTYYNGNMRMWELPFPGSTARVLSFNDKQGSTLLSFSPELESREGLKQVFELCTQRTGSTLQRRKFAVPF</sequence>
<name>Q02BL6_SOLUE</name>
<reference evidence="2" key="1">
    <citation type="submission" date="2006-10" db="EMBL/GenBank/DDBJ databases">
        <title>Complete sequence of Solibacter usitatus Ellin6076.</title>
        <authorList>
            <consortium name="US DOE Joint Genome Institute"/>
            <person name="Copeland A."/>
            <person name="Lucas S."/>
            <person name="Lapidus A."/>
            <person name="Barry K."/>
            <person name="Detter J.C."/>
            <person name="Glavina del Rio T."/>
            <person name="Hammon N."/>
            <person name="Israni S."/>
            <person name="Dalin E."/>
            <person name="Tice H."/>
            <person name="Pitluck S."/>
            <person name="Thompson L.S."/>
            <person name="Brettin T."/>
            <person name="Bruce D."/>
            <person name="Han C."/>
            <person name="Tapia R."/>
            <person name="Gilna P."/>
            <person name="Schmutz J."/>
            <person name="Larimer F."/>
            <person name="Land M."/>
            <person name="Hauser L."/>
            <person name="Kyrpides N."/>
            <person name="Mikhailova N."/>
            <person name="Janssen P.H."/>
            <person name="Kuske C.R."/>
            <person name="Richardson P."/>
        </authorList>
    </citation>
    <scope>NUCLEOTIDE SEQUENCE</scope>
    <source>
        <strain evidence="2">Ellin6076</strain>
    </source>
</reference>
<feature type="transmembrane region" description="Helical" evidence="1">
    <location>
        <begin position="108"/>
        <end position="126"/>
    </location>
</feature>
<accession>Q02BL6</accession>
<keyword evidence="1" id="KW-0472">Membrane</keyword>
<dbReference type="EMBL" id="CP000473">
    <property type="protein sequence ID" value="ABJ81550.1"/>
    <property type="molecule type" value="Genomic_DNA"/>
</dbReference>
<evidence type="ECO:0000313" key="2">
    <source>
        <dbReference type="EMBL" id="ABJ81550.1"/>
    </source>
</evidence>
<keyword evidence="1" id="KW-0812">Transmembrane</keyword>
<feature type="transmembrane region" description="Helical" evidence="1">
    <location>
        <begin position="162"/>
        <end position="180"/>
    </location>
</feature>
<organism evidence="2">
    <name type="scientific">Solibacter usitatus (strain Ellin6076)</name>
    <dbReference type="NCBI Taxonomy" id="234267"/>
    <lineage>
        <taxon>Bacteria</taxon>
        <taxon>Pseudomonadati</taxon>
        <taxon>Acidobacteriota</taxon>
        <taxon>Terriglobia</taxon>
        <taxon>Bryobacterales</taxon>
        <taxon>Solibacteraceae</taxon>
        <taxon>Candidatus Solibacter</taxon>
    </lineage>
</organism>
<evidence type="ECO:0000256" key="1">
    <source>
        <dbReference type="SAM" id="Phobius"/>
    </source>
</evidence>
<keyword evidence="1" id="KW-1133">Transmembrane helix</keyword>
<dbReference type="AlphaFoldDB" id="Q02BL6"/>
<protein>
    <submittedName>
        <fullName evidence="2">Uncharacterized protein</fullName>
    </submittedName>
</protein>
<gene>
    <name evidence="2" type="ordered locus">Acid_0542</name>
</gene>
<proteinExistence type="predicted"/>